<evidence type="ECO:0000259" key="2">
    <source>
        <dbReference type="PROSITE" id="PS51831"/>
    </source>
</evidence>
<feature type="region of interest" description="Disordered" evidence="1">
    <location>
        <begin position="1"/>
        <end position="29"/>
    </location>
</feature>
<evidence type="ECO:0000256" key="1">
    <source>
        <dbReference type="SAM" id="MobiDB-lite"/>
    </source>
</evidence>
<evidence type="ECO:0000313" key="4">
    <source>
        <dbReference type="Proteomes" id="UP000004662"/>
    </source>
</evidence>
<feature type="domain" description="HD" evidence="2">
    <location>
        <begin position="51"/>
        <end position="166"/>
    </location>
</feature>
<name>G7QE18_9BACT</name>
<protein>
    <submittedName>
        <fullName evidence="3">Metal dependent phosphohydrolase</fullName>
    </submittedName>
</protein>
<dbReference type="Pfam" id="PF01966">
    <property type="entry name" value="HD"/>
    <property type="match status" value="1"/>
</dbReference>
<dbReference type="GO" id="GO:0016787">
    <property type="term" value="F:hydrolase activity"/>
    <property type="evidence" value="ECO:0007669"/>
    <property type="project" value="UniProtKB-KW"/>
</dbReference>
<evidence type="ECO:0000313" key="3">
    <source>
        <dbReference type="EMBL" id="EHJ46674.1"/>
    </source>
</evidence>
<reference evidence="4" key="1">
    <citation type="journal article" date="2015" name="Genome Announc.">
        <title>High-Quality Draft Genome Sequence of Desulfovibrio carbinoliphilus FW-101-2B, an Organic Acid-Oxidizing Sulfate-Reducing Bacterium Isolated from Uranium(VI)-Contaminated Groundwater.</title>
        <authorList>
            <person name="Ramsay B.D."/>
            <person name="Hwang C."/>
            <person name="Woo H.L."/>
            <person name="Carroll S.L."/>
            <person name="Lucas S."/>
            <person name="Han J."/>
            <person name="Lapidus A.L."/>
            <person name="Cheng J.F."/>
            <person name="Goodwin L.A."/>
            <person name="Pitluck S."/>
            <person name="Peters L."/>
            <person name="Chertkov O."/>
            <person name="Held B."/>
            <person name="Detter J.C."/>
            <person name="Han C.S."/>
            <person name="Tapia R."/>
            <person name="Land M.L."/>
            <person name="Hauser L.J."/>
            <person name="Kyrpides N.C."/>
            <person name="Ivanova N.N."/>
            <person name="Mikhailova N."/>
            <person name="Pagani I."/>
            <person name="Woyke T."/>
            <person name="Arkin A.P."/>
            <person name="Dehal P."/>
            <person name="Chivian D."/>
            <person name="Criddle C.S."/>
            <person name="Wu W."/>
            <person name="Chakraborty R."/>
            <person name="Hazen T.C."/>
            <person name="Fields M.W."/>
        </authorList>
    </citation>
    <scope>NUCLEOTIDE SEQUENCE [LARGE SCALE GENOMIC DNA]</scope>
    <source>
        <strain evidence="4">FW-101-2B</strain>
    </source>
</reference>
<feature type="compositionally biased region" description="Basic and acidic residues" evidence="1">
    <location>
        <begin position="1"/>
        <end position="10"/>
    </location>
</feature>
<organism evidence="3 4">
    <name type="scientific">Solidesulfovibrio carbinoliphilus subsp. oakridgensis</name>
    <dbReference type="NCBI Taxonomy" id="694327"/>
    <lineage>
        <taxon>Bacteria</taxon>
        <taxon>Pseudomonadati</taxon>
        <taxon>Thermodesulfobacteriota</taxon>
        <taxon>Desulfovibrionia</taxon>
        <taxon>Desulfovibrionales</taxon>
        <taxon>Desulfovibrionaceae</taxon>
        <taxon>Solidesulfovibrio</taxon>
    </lineage>
</organism>
<dbReference type="EMBL" id="CM001368">
    <property type="protein sequence ID" value="EHJ46674.1"/>
    <property type="molecule type" value="Genomic_DNA"/>
</dbReference>
<dbReference type="AlphaFoldDB" id="G7QE18"/>
<dbReference type="PROSITE" id="PS51831">
    <property type="entry name" value="HD"/>
    <property type="match status" value="1"/>
</dbReference>
<dbReference type="InterPro" id="IPR006674">
    <property type="entry name" value="HD_domain"/>
</dbReference>
<dbReference type="HOGENOM" id="CLU_116766_0_0_7"/>
<accession>G7QE18</accession>
<dbReference type="Proteomes" id="UP000004662">
    <property type="component" value="Chromosome"/>
</dbReference>
<feature type="compositionally biased region" description="Pro residues" evidence="1">
    <location>
        <begin position="16"/>
        <end position="25"/>
    </location>
</feature>
<sequence length="214" mass="23542">MSEQTHDTDTTSRPLPTEPPGPPTGAPHVSFVPTDDECRRLWDAFDMLPNVREHSELVACLATALAEAAARAGLTVNVAEVRAAALLHDLAKTYTIRHGGNHCQLGGAWVQELTGNPALAQGVVCHVSWPKALDLRADFLPLALIYSDKRVKHNQIVTLETRFDDLLVRYGKTEFIRERIRESFHQAEAIERALAETLGMNIHESTFGCGGLVE</sequence>
<dbReference type="Gene3D" id="1.10.3210.10">
    <property type="entry name" value="Hypothetical protein af1432"/>
    <property type="match status" value="1"/>
</dbReference>
<keyword evidence="4" id="KW-1185">Reference proteome</keyword>
<gene>
    <name evidence="3" type="ORF">DFW101_0657</name>
</gene>
<dbReference type="SUPFAM" id="SSF109604">
    <property type="entry name" value="HD-domain/PDEase-like"/>
    <property type="match status" value="1"/>
</dbReference>
<dbReference type="InterPro" id="IPR006675">
    <property type="entry name" value="HDIG_dom"/>
</dbReference>
<dbReference type="NCBIfam" id="TIGR00277">
    <property type="entry name" value="HDIG"/>
    <property type="match status" value="1"/>
</dbReference>
<dbReference type="eggNOG" id="COG1418">
    <property type="taxonomic scope" value="Bacteria"/>
</dbReference>
<dbReference type="OrthoDB" id="5431498at2"/>
<dbReference type="STRING" id="694327.DFW101_0657"/>
<dbReference type="RefSeq" id="WP_009180106.1">
    <property type="nucleotide sequence ID" value="NZ_CM001368.1"/>
</dbReference>
<proteinExistence type="predicted"/>